<dbReference type="AlphaFoldDB" id="A0A0A9DBD9"/>
<reference evidence="2" key="2">
    <citation type="journal article" date="2015" name="Data Brief">
        <title>Shoot transcriptome of the giant reed, Arundo donax.</title>
        <authorList>
            <person name="Barrero R.A."/>
            <person name="Guerrero F.D."/>
            <person name="Moolhuijzen P."/>
            <person name="Goolsby J.A."/>
            <person name="Tidwell J."/>
            <person name="Bellgard S.E."/>
            <person name="Bellgard M.I."/>
        </authorList>
    </citation>
    <scope>NUCLEOTIDE SEQUENCE</scope>
    <source>
        <tissue evidence="2">Shoot tissue taken approximately 20 cm above the soil surface</tissue>
    </source>
</reference>
<feature type="region of interest" description="Disordered" evidence="1">
    <location>
        <begin position="1"/>
        <end position="52"/>
    </location>
</feature>
<evidence type="ECO:0000313" key="2">
    <source>
        <dbReference type="EMBL" id="JAD82985.1"/>
    </source>
</evidence>
<accession>A0A0A9DBD9</accession>
<dbReference type="EMBL" id="GBRH01214910">
    <property type="protein sequence ID" value="JAD82985.1"/>
    <property type="molecule type" value="Transcribed_RNA"/>
</dbReference>
<sequence length="52" mass="5336">MPRGRSSPRAPSRASPPPSSSAAAPGRTSPGGSCSTGWRRRISSPFPLSLSK</sequence>
<reference evidence="2" key="1">
    <citation type="submission" date="2014-09" db="EMBL/GenBank/DDBJ databases">
        <authorList>
            <person name="Magalhaes I.L.F."/>
            <person name="Oliveira U."/>
            <person name="Santos F.R."/>
            <person name="Vidigal T.H.D.A."/>
            <person name="Brescovit A.D."/>
            <person name="Santos A.J."/>
        </authorList>
    </citation>
    <scope>NUCLEOTIDE SEQUENCE</scope>
    <source>
        <tissue evidence="2">Shoot tissue taken approximately 20 cm above the soil surface</tissue>
    </source>
</reference>
<protein>
    <submittedName>
        <fullName evidence="2">Uncharacterized protein</fullName>
    </submittedName>
</protein>
<evidence type="ECO:0000256" key="1">
    <source>
        <dbReference type="SAM" id="MobiDB-lite"/>
    </source>
</evidence>
<feature type="compositionally biased region" description="Low complexity" evidence="1">
    <location>
        <begin position="20"/>
        <end position="33"/>
    </location>
</feature>
<feature type="compositionally biased region" description="Low complexity" evidence="1">
    <location>
        <begin position="1"/>
        <end position="13"/>
    </location>
</feature>
<organism evidence="2">
    <name type="scientific">Arundo donax</name>
    <name type="common">Giant reed</name>
    <name type="synonym">Donax arundinaceus</name>
    <dbReference type="NCBI Taxonomy" id="35708"/>
    <lineage>
        <taxon>Eukaryota</taxon>
        <taxon>Viridiplantae</taxon>
        <taxon>Streptophyta</taxon>
        <taxon>Embryophyta</taxon>
        <taxon>Tracheophyta</taxon>
        <taxon>Spermatophyta</taxon>
        <taxon>Magnoliopsida</taxon>
        <taxon>Liliopsida</taxon>
        <taxon>Poales</taxon>
        <taxon>Poaceae</taxon>
        <taxon>PACMAD clade</taxon>
        <taxon>Arundinoideae</taxon>
        <taxon>Arundineae</taxon>
        <taxon>Arundo</taxon>
    </lineage>
</organism>
<proteinExistence type="predicted"/>
<name>A0A0A9DBD9_ARUDO</name>